<name>A0ABV6RRE6_9GAMM</name>
<keyword evidence="2" id="KW-1185">Reference proteome</keyword>
<evidence type="ECO:0000313" key="1">
    <source>
        <dbReference type="EMBL" id="MFC0679545.1"/>
    </source>
</evidence>
<dbReference type="Proteomes" id="UP001589896">
    <property type="component" value="Unassembled WGS sequence"/>
</dbReference>
<proteinExistence type="predicted"/>
<dbReference type="RefSeq" id="WP_386670435.1">
    <property type="nucleotide sequence ID" value="NZ_JBHLTG010000004.1"/>
</dbReference>
<reference evidence="1 2" key="1">
    <citation type="submission" date="2024-09" db="EMBL/GenBank/DDBJ databases">
        <authorList>
            <person name="Sun Q."/>
            <person name="Mori K."/>
        </authorList>
    </citation>
    <scope>NUCLEOTIDE SEQUENCE [LARGE SCALE GENOMIC DNA]</scope>
    <source>
        <strain evidence="1 2">KCTC 23076</strain>
    </source>
</reference>
<dbReference type="EMBL" id="JBHLTG010000004">
    <property type="protein sequence ID" value="MFC0679545.1"/>
    <property type="molecule type" value="Genomic_DNA"/>
</dbReference>
<organism evidence="1 2">
    <name type="scientific">Lysobacter korlensis</name>
    <dbReference type="NCBI Taxonomy" id="553636"/>
    <lineage>
        <taxon>Bacteria</taxon>
        <taxon>Pseudomonadati</taxon>
        <taxon>Pseudomonadota</taxon>
        <taxon>Gammaproteobacteria</taxon>
        <taxon>Lysobacterales</taxon>
        <taxon>Lysobacteraceae</taxon>
        <taxon>Lysobacter</taxon>
    </lineage>
</organism>
<dbReference type="Pfam" id="PF10001">
    <property type="entry name" value="DUF2242"/>
    <property type="match status" value="1"/>
</dbReference>
<dbReference type="InterPro" id="IPR018718">
    <property type="entry name" value="DUF2242"/>
</dbReference>
<comment type="caution">
    <text evidence="1">The sequence shown here is derived from an EMBL/GenBank/DDBJ whole genome shotgun (WGS) entry which is preliminary data.</text>
</comment>
<sequence>MGSIRPLCRTATLAVLAVMLTACLSRKERPPSGETFSAGDTYSRTYPVAPAAACEAAQRALLGQGYLIGKKSTDTFEATKSFQPKSDVHTQLNVRTTCLSQPRGGAIVFVNALQDRYELNTTVKSASIGVSMIGSVSLPIGSSSANLVRVGSSTVQNREFYRRLFEQVGHYVSSSEDLPASQAPELPADPA</sequence>
<gene>
    <name evidence="1" type="ORF">ACFFGH_17045</name>
</gene>
<accession>A0ABV6RRE6</accession>
<protein>
    <submittedName>
        <fullName evidence="1">DUF2242 domain-containing protein</fullName>
    </submittedName>
</protein>
<evidence type="ECO:0000313" key="2">
    <source>
        <dbReference type="Proteomes" id="UP001589896"/>
    </source>
</evidence>
<dbReference type="PROSITE" id="PS51257">
    <property type="entry name" value="PROKAR_LIPOPROTEIN"/>
    <property type="match status" value="1"/>
</dbReference>